<proteinExistence type="predicted"/>
<accession>A0ABN7VHQ8</accession>
<evidence type="ECO:0000256" key="1">
    <source>
        <dbReference type="SAM" id="MobiDB-lite"/>
    </source>
</evidence>
<sequence length="141" mass="16942">MDFIYECDALVIEKELEELNITDALNYITCACEFRKKKEIAGKNKIEVKVKSIKIEDINVQRLVGDFEMLSIVKKKEKGKKKRKKGKRKKEEKKGKKQREKKRKREEAEEKKRRKKKEEKRREKEEENNLKNEASIKFVVL</sequence>
<feature type="compositionally biased region" description="Basic and acidic residues" evidence="1">
    <location>
        <begin position="120"/>
        <end position="129"/>
    </location>
</feature>
<feature type="compositionally biased region" description="Basic residues" evidence="1">
    <location>
        <begin position="76"/>
        <end position="104"/>
    </location>
</feature>
<evidence type="ECO:0000313" key="2">
    <source>
        <dbReference type="EMBL" id="CAG8773560.1"/>
    </source>
</evidence>
<keyword evidence="3" id="KW-1185">Reference proteome</keyword>
<reference evidence="2 3" key="1">
    <citation type="submission" date="2021-06" db="EMBL/GenBank/DDBJ databases">
        <authorList>
            <person name="Kallberg Y."/>
            <person name="Tangrot J."/>
            <person name="Rosling A."/>
        </authorList>
    </citation>
    <scope>NUCLEOTIDE SEQUENCE [LARGE SCALE GENOMIC DNA]</scope>
    <source>
        <strain evidence="2 3">120-4 pot B 10/14</strain>
    </source>
</reference>
<organism evidence="2 3">
    <name type="scientific">Gigaspora margarita</name>
    <dbReference type="NCBI Taxonomy" id="4874"/>
    <lineage>
        <taxon>Eukaryota</taxon>
        <taxon>Fungi</taxon>
        <taxon>Fungi incertae sedis</taxon>
        <taxon>Mucoromycota</taxon>
        <taxon>Glomeromycotina</taxon>
        <taxon>Glomeromycetes</taxon>
        <taxon>Diversisporales</taxon>
        <taxon>Gigasporaceae</taxon>
        <taxon>Gigaspora</taxon>
    </lineage>
</organism>
<feature type="region of interest" description="Disordered" evidence="1">
    <location>
        <begin position="76"/>
        <end position="129"/>
    </location>
</feature>
<name>A0ABN7VHQ8_GIGMA</name>
<dbReference type="Proteomes" id="UP000789901">
    <property type="component" value="Unassembled WGS sequence"/>
</dbReference>
<dbReference type="EMBL" id="CAJVQB010015274">
    <property type="protein sequence ID" value="CAG8773560.1"/>
    <property type="molecule type" value="Genomic_DNA"/>
</dbReference>
<evidence type="ECO:0000313" key="3">
    <source>
        <dbReference type="Proteomes" id="UP000789901"/>
    </source>
</evidence>
<protein>
    <submittedName>
        <fullName evidence="2">9458_t:CDS:1</fullName>
    </submittedName>
</protein>
<gene>
    <name evidence="2" type="ORF">GMARGA_LOCUS18810</name>
</gene>
<comment type="caution">
    <text evidence="2">The sequence shown here is derived from an EMBL/GenBank/DDBJ whole genome shotgun (WGS) entry which is preliminary data.</text>
</comment>